<dbReference type="PROSITE" id="PS51105">
    <property type="entry name" value="PTS_EIIC_TYPE_3"/>
    <property type="match status" value="1"/>
</dbReference>
<dbReference type="PANTHER" id="PTHR33989:SF4">
    <property type="entry name" value="PTS SYSTEM N,N'-DIACETYLCHITOBIOSE-SPECIFIC EIIC COMPONENT"/>
    <property type="match status" value="1"/>
</dbReference>
<keyword evidence="1" id="KW-1133">Transmembrane helix</keyword>
<keyword evidence="1" id="KW-0812">Transmembrane</keyword>
<proteinExistence type="predicted"/>
<dbReference type="PANTHER" id="PTHR33989">
    <property type="match status" value="1"/>
</dbReference>
<protein>
    <submittedName>
        <fullName evidence="3">PTS Lac IIC</fullName>
    </submittedName>
</protein>
<keyword evidence="1" id="KW-0472">Membrane</keyword>
<dbReference type="GO" id="GO:0008982">
    <property type="term" value="F:protein-N(PI)-phosphohistidine-sugar phosphotransferase activity"/>
    <property type="evidence" value="ECO:0007669"/>
    <property type="project" value="InterPro"/>
</dbReference>
<dbReference type="InterPro" id="IPR004501">
    <property type="entry name" value="PTS_EIIC_3"/>
</dbReference>
<comment type="caution">
    <text evidence="3">The sequence shown here is derived from an EMBL/GenBank/DDBJ whole genome shotgun (WGS) entry which is preliminary data.</text>
</comment>
<sequence>MINLSTKTILKIRQWSFFRAAQRTLVMLMPIAVIGTYFNLFNDLIFSPDGLIYNIFGLDKIMTDHFWYAGSFVCRGMIEVTFGVFGIYASFFMARYTARIYHKDSTMSGIAAVLIMLFCSYATSNSRPRHGSFTGGFLQINALFIALLVGFGVGQIFHLCGKNYQQVENEDTKWLRRRVWNAILPFMISIAFGILLGIARYELQIKVLDTASFSELVGRMQTTNNLAEVLFLSAITTLLNWMGIGYPLHALSGTTSNAYTAENLTYAFQNGSSWNVPYKFLGSSLIKTYGTMGGASVILAIIVVLLMRRTKKNNEANVAIAKINLLPVAFGSSLGFSAGLPVILNPLFVLPSVIIPLVNMALAGLAISLHMIPVCVYPILKGTPGVLLSFFGTNGNWGTLWFTIALFVLDVCIMWPIMKINEQVEEMLRAGKGRQF</sequence>
<evidence type="ECO:0000256" key="1">
    <source>
        <dbReference type="SAM" id="Phobius"/>
    </source>
</evidence>
<name>A0A0F4LML6_9LACO</name>
<feature type="transmembrane region" description="Helical" evidence="1">
    <location>
        <begin position="328"/>
        <end position="350"/>
    </location>
</feature>
<evidence type="ECO:0000259" key="2">
    <source>
        <dbReference type="PROSITE" id="PS51105"/>
    </source>
</evidence>
<feature type="transmembrane region" description="Helical" evidence="1">
    <location>
        <begin position="136"/>
        <end position="159"/>
    </location>
</feature>
<dbReference type="AlphaFoldDB" id="A0A0F4LML6"/>
<feature type="transmembrane region" description="Helical" evidence="1">
    <location>
        <begin position="20"/>
        <end position="40"/>
    </location>
</feature>
<dbReference type="EMBL" id="JXLG01000010">
    <property type="protein sequence ID" value="KJY60082.1"/>
    <property type="molecule type" value="Genomic_DNA"/>
</dbReference>
<keyword evidence="4" id="KW-1185">Reference proteome</keyword>
<dbReference type="Proteomes" id="UP000033682">
    <property type="component" value="Unassembled WGS sequence"/>
</dbReference>
<feature type="transmembrane region" description="Helical" evidence="1">
    <location>
        <begin position="66"/>
        <end position="94"/>
    </location>
</feature>
<feature type="transmembrane region" description="Helical" evidence="1">
    <location>
        <begin position="357"/>
        <end position="380"/>
    </location>
</feature>
<evidence type="ECO:0000313" key="3">
    <source>
        <dbReference type="EMBL" id="KJY60082.1"/>
    </source>
</evidence>
<dbReference type="HOGENOM" id="CLU_029688_5_0_9"/>
<evidence type="ECO:0000313" key="4">
    <source>
        <dbReference type="Proteomes" id="UP000033682"/>
    </source>
</evidence>
<dbReference type="RefSeq" id="WP_046308014.1">
    <property type="nucleotide sequence ID" value="NZ_KQ034000.1"/>
</dbReference>
<dbReference type="GO" id="GO:0009401">
    <property type="term" value="P:phosphoenolpyruvate-dependent sugar phosphotransferase system"/>
    <property type="evidence" value="ECO:0007669"/>
    <property type="project" value="InterPro"/>
</dbReference>
<organism evidence="3 4">
    <name type="scientific">Lactobacillus apis</name>
    <dbReference type="NCBI Taxonomy" id="303541"/>
    <lineage>
        <taxon>Bacteria</taxon>
        <taxon>Bacillati</taxon>
        <taxon>Bacillota</taxon>
        <taxon>Bacilli</taxon>
        <taxon>Lactobacillales</taxon>
        <taxon>Lactobacillaceae</taxon>
        <taxon>Lactobacillus</taxon>
    </lineage>
</organism>
<reference evidence="3 4" key="1">
    <citation type="submission" date="2015-01" db="EMBL/GenBank/DDBJ databases">
        <title>Comparative genomics of the lactic acid bacteria isolated from the honey bee gut.</title>
        <authorList>
            <person name="Ellegaard K.M."/>
            <person name="Tamarit D."/>
            <person name="Javelind E."/>
            <person name="Olofsson T."/>
            <person name="Andersson S.G."/>
            <person name="Vasquez A."/>
        </authorList>
    </citation>
    <scope>NUCLEOTIDE SEQUENCE [LARGE SCALE GENOMIC DNA]</scope>
    <source>
        <strain evidence="3 4">Hma11</strain>
    </source>
</reference>
<accession>A0A0F4LML6</accession>
<feature type="transmembrane region" description="Helical" evidence="1">
    <location>
        <begin position="289"/>
        <end position="308"/>
    </location>
</feature>
<gene>
    <name evidence="3" type="ORF">JF72_13920</name>
</gene>
<dbReference type="GO" id="GO:0016020">
    <property type="term" value="C:membrane"/>
    <property type="evidence" value="ECO:0007669"/>
    <property type="project" value="InterPro"/>
</dbReference>
<dbReference type="InterPro" id="IPR051088">
    <property type="entry name" value="PTS_Sugar-EIIC/EIIB"/>
</dbReference>
<feature type="transmembrane region" description="Helical" evidence="1">
    <location>
        <begin position="106"/>
        <end position="124"/>
    </location>
</feature>
<feature type="domain" description="PTS EIIC type-3" evidence="2">
    <location>
        <begin position="1"/>
        <end position="417"/>
    </location>
</feature>
<feature type="transmembrane region" description="Helical" evidence="1">
    <location>
        <begin position="179"/>
        <end position="199"/>
    </location>
</feature>
<dbReference type="PATRIC" id="fig|303541.3.peg.1564"/>
<dbReference type="STRING" id="303541.JF72_13920"/>